<evidence type="ECO:0000313" key="2">
    <source>
        <dbReference type="Proteomes" id="UP000078390"/>
    </source>
</evidence>
<comment type="caution">
    <text evidence="1">The sequence shown here is derived from an EMBL/GenBank/DDBJ whole genome shotgun (WGS) entry which is preliminary data.</text>
</comment>
<proteinExistence type="predicted"/>
<evidence type="ECO:0000313" key="1">
    <source>
        <dbReference type="EMBL" id="OAQ20775.1"/>
    </source>
</evidence>
<dbReference type="EMBL" id="LWLG01000006">
    <property type="protein sequence ID" value="OAQ20775.1"/>
    <property type="molecule type" value="Genomic_DNA"/>
</dbReference>
<dbReference type="AlphaFoldDB" id="A0A179D3Z1"/>
<dbReference type="Proteomes" id="UP000078390">
    <property type="component" value="Unassembled WGS sequence"/>
</dbReference>
<protein>
    <submittedName>
        <fullName evidence="1">Uncharacterized protein</fullName>
    </submittedName>
</protein>
<organism evidence="1 2">
    <name type="scientific">Thermosulfurimonas dismutans</name>
    <dbReference type="NCBI Taxonomy" id="999894"/>
    <lineage>
        <taxon>Bacteria</taxon>
        <taxon>Pseudomonadati</taxon>
        <taxon>Thermodesulfobacteriota</taxon>
        <taxon>Thermodesulfobacteria</taxon>
        <taxon>Thermodesulfobacteriales</taxon>
        <taxon>Thermodesulfobacteriaceae</taxon>
        <taxon>Thermosulfurimonas</taxon>
    </lineage>
</organism>
<sequence>MTLSRSYATQDQSSHLETLLLLYFWLKEKAISQKGRALGEGTSKGLRLSGT</sequence>
<keyword evidence="2" id="KW-1185">Reference proteome</keyword>
<name>A0A179D3Z1_9BACT</name>
<gene>
    <name evidence="1" type="ORF">TDIS_1064</name>
</gene>
<reference evidence="1 2" key="1">
    <citation type="submission" date="2016-04" db="EMBL/GenBank/DDBJ databases">
        <title>Genome analysis of Thermosulfurimonas dismutans, the first thermophilic sulfur-disproportionating bacterium of the phylum Thermodesulfobacteria.</title>
        <authorList>
            <person name="Mardanov A.V."/>
            <person name="Beletsky A.V."/>
            <person name="Kadnikov V.V."/>
            <person name="Slobodkin A.I."/>
            <person name="Ravin N.V."/>
        </authorList>
    </citation>
    <scope>NUCLEOTIDE SEQUENCE [LARGE SCALE GENOMIC DNA]</scope>
    <source>
        <strain evidence="1 2">S95</strain>
    </source>
</reference>
<accession>A0A179D3Z1</accession>